<dbReference type="InterPro" id="IPR015422">
    <property type="entry name" value="PyrdxlP-dep_Trfase_small"/>
</dbReference>
<organism evidence="10 11">
    <name type="scientific">Heterodera schachtii</name>
    <name type="common">Sugarbeet cyst nematode worm</name>
    <name type="synonym">Tylenchus schachtii</name>
    <dbReference type="NCBI Taxonomy" id="97005"/>
    <lineage>
        <taxon>Eukaryota</taxon>
        <taxon>Metazoa</taxon>
        <taxon>Ecdysozoa</taxon>
        <taxon>Nematoda</taxon>
        <taxon>Chromadorea</taxon>
        <taxon>Rhabditida</taxon>
        <taxon>Tylenchina</taxon>
        <taxon>Tylenchomorpha</taxon>
        <taxon>Tylenchoidea</taxon>
        <taxon>Heteroderidae</taxon>
        <taxon>Heteroderinae</taxon>
        <taxon>Heterodera</taxon>
    </lineage>
</organism>
<keyword evidence="6" id="KW-0028">Amino-acid biosynthesis</keyword>
<evidence type="ECO:0000313" key="11">
    <source>
        <dbReference type="Proteomes" id="UP001620645"/>
    </source>
</evidence>
<comment type="similarity">
    <text evidence="3 9">Belongs to the trans-sulfuration enzymes family.</text>
</comment>
<sequence>MPCSETSTQEKCNAPVNPQQRTTNVVGFATLAIHAGNHPEKWDMNQVVPPISLSTTYKQNWPGMPKGHDYIREGNPTRDVLQESIAALENARHCRIFSSGLAAIAAVSHMLHSGQHVIVSGDCNGGTKNYFDKICVPHHGLELSFVDLTRLENLEKEFKPNTKMVLFETPSNPLLKIVDIEAVCHIVRARSKDCVVVVDNTFMTPYFQRPLELGADVTVQSLTKYINGHTDVLMGAVVTNKEQLDQHIYAQQIYAGAVPSAFDAFLVLRGIKTLPLRMRQHMENALAIGRWLEKDPRVEKVLYPELESHPQHQIHKKQSSGMSGMLSFYIRTDFDGALKFLANLKVFLVARSLGGFESLASLPAAMSRDSVPVKARAQTGISDNLIRLSIGCEDKTDLINDLDIAMRVATE</sequence>
<evidence type="ECO:0000256" key="9">
    <source>
        <dbReference type="RuleBase" id="RU362118"/>
    </source>
</evidence>
<dbReference type="Gene3D" id="3.90.1150.10">
    <property type="entry name" value="Aspartate Aminotransferase, domain 1"/>
    <property type="match status" value="1"/>
</dbReference>
<dbReference type="InterPro" id="IPR000277">
    <property type="entry name" value="Cys/Met-Metab_PyrdxlP-dep_enz"/>
</dbReference>
<feature type="modified residue" description="N6-(pyridoxal phosphate)lysine" evidence="8">
    <location>
        <position position="224"/>
    </location>
</feature>
<dbReference type="EC" id="4.4.1.1" evidence="4"/>
<evidence type="ECO:0000256" key="8">
    <source>
        <dbReference type="PIRSR" id="PIRSR001434-2"/>
    </source>
</evidence>
<gene>
    <name evidence="10" type="ORF">niasHS_009333</name>
</gene>
<protein>
    <recommendedName>
        <fullName evidence="4">cystathionine gamma-lyase</fullName>
        <ecNumber evidence="4">4.4.1.1</ecNumber>
    </recommendedName>
    <alternativeName>
        <fullName evidence="7">Gamma-cystathionase</fullName>
    </alternativeName>
</protein>
<dbReference type="Gene3D" id="3.40.640.10">
    <property type="entry name" value="Type I PLP-dependent aspartate aminotransferase-like (Major domain)"/>
    <property type="match status" value="1"/>
</dbReference>
<dbReference type="CDD" id="cd00614">
    <property type="entry name" value="CGS_like"/>
    <property type="match status" value="1"/>
</dbReference>
<evidence type="ECO:0000256" key="4">
    <source>
        <dbReference type="ARBA" id="ARBA00012085"/>
    </source>
</evidence>
<evidence type="ECO:0000256" key="5">
    <source>
        <dbReference type="ARBA" id="ARBA00022898"/>
    </source>
</evidence>
<keyword evidence="5 8" id="KW-0663">Pyridoxal phosphate</keyword>
<dbReference type="Proteomes" id="UP001620645">
    <property type="component" value="Unassembled WGS sequence"/>
</dbReference>
<dbReference type="InterPro" id="IPR015421">
    <property type="entry name" value="PyrdxlP-dep_Trfase_major"/>
</dbReference>
<dbReference type="InterPro" id="IPR015424">
    <property type="entry name" value="PyrdxlP-dep_Trfase"/>
</dbReference>
<dbReference type="PANTHER" id="PTHR11808">
    <property type="entry name" value="TRANS-SULFURATION ENZYME FAMILY MEMBER"/>
    <property type="match status" value="1"/>
</dbReference>
<reference evidence="10 11" key="1">
    <citation type="submission" date="2024-10" db="EMBL/GenBank/DDBJ databases">
        <authorList>
            <person name="Kim D."/>
        </authorList>
    </citation>
    <scope>NUCLEOTIDE SEQUENCE [LARGE SCALE GENOMIC DNA]</scope>
    <source>
        <strain evidence="10">Taebaek</strain>
    </source>
</reference>
<name>A0ABD2JBU8_HETSC</name>
<dbReference type="SUPFAM" id="SSF53383">
    <property type="entry name" value="PLP-dependent transferases"/>
    <property type="match status" value="1"/>
</dbReference>
<dbReference type="AlphaFoldDB" id="A0ABD2JBU8"/>
<evidence type="ECO:0000256" key="1">
    <source>
        <dbReference type="ARBA" id="ARBA00001933"/>
    </source>
</evidence>
<comment type="cofactor">
    <cofactor evidence="1 9">
        <name>pyridoxal 5'-phosphate</name>
        <dbReference type="ChEBI" id="CHEBI:597326"/>
    </cofactor>
</comment>
<evidence type="ECO:0000313" key="10">
    <source>
        <dbReference type="EMBL" id="KAL3088047.1"/>
    </source>
</evidence>
<evidence type="ECO:0000256" key="3">
    <source>
        <dbReference type="ARBA" id="ARBA00009077"/>
    </source>
</evidence>
<evidence type="ECO:0000256" key="2">
    <source>
        <dbReference type="ARBA" id="ARBA00005038"/>
    </source>
</evidence>
<dbReference type="Pfam" id="PF01053">
    <property type="entry name" value="Cys_Met_Meta_PP"/>
    <property type="match status" value="1"/>
</dbReference>
<dbReference type="PANTHER" id="PTHR11808:SF15">
    <property type="entry name" value="CYSTATHIONINE GAMMA-LYASE"/>
    <property type="match status" value="1"/>
</dbReference>
<keyword evidence="11" id="KW-1185">Reference proteome</keyword>
<evidence type="ECO:0000256" key="6">
    <source>
        <dbReference type="ARBA" id="ARBA00023192"/>
    </source>
</evidence>
<dbReference type="PIRSF" id="PIRSF001434">
    <property type="entry name" value="CGS"/>
    <property type="match status" value="1"/>
</dbReference>
<comment type="pathway">
    <text evidence="2">Amino-acid biosynthesis; L-cysteine biosynthesis; L-cysteine from L-homocysteine and L-serine: step 2/2.</text>
</comment>
<comment type="caution">
    <text evidence="10">The sequence shown here is derived from an EMBL/GenBank/DDBJ whole genome shotgun (WGS) entry which is preliminary data.</text>
</comment>
<proteinExistence type="inferred from homology"/>
<dbReference type="GO" id="GO:0019344">
    <property type="term" value="P:cysteine biosynthetic process"/>
    <property type="evidence" value="ECO:0007669"/>
    <property type="project" value="UniProtKB-KW"/>
</dbReference>
<dbReference type="EMBL" id="JBICCN010000168">
    <property type="protein sequence ID" value="KAL3088047.1"/>
    <property type="molecule type" value="Genomic_DNA"/>
</dbReference>
<evidence type="ECO:0000256" key="7">
    <source>
        <dbReference type="ARBA" id="ARBA00029853"/>
    </source>
</evidence>
<accession>A0ABD2JBU8</accession>
<keyword evidence="6" id="KW-0198">Cysteine biosynthesis</keyword>
<dbReference type="FunFam" id="3.40.640.10:FF:000009">
    <property type="entry name" value="Cystathionine gamma-synthase homolog"/>
    <property type="match status" value="1"/>
</dbReference>